<proteinExistence type="predicted"/>
<sequence length="69" mass="8123">MTLAIDSALQPKHEKVHALQKLRRNTELLKHLVRTEYELQIIRESTYLNQTQILVNISMMATAWYKSVL</sequence>
<dbReference type="Gene3D" id="1.20.1440.60">
    <property type="entry name" value="23S rRNA-intervening sequence"/>
    <property type="match status" value="1"/>
</dbReference>
<dbReference type="InterPro" id="IPR036583">
    <property type="entry name" value="23S_rRNA_IVS_sf"/>
</dbReference>
<dbReference type="EMBL" id="MFUC01000003">
    <property type="protein sequence ID" value="OGI72638.1"/>
    <property type="molecule type" value="Genomic_DNA"/>
</dbReference>
<reference evidence="1 2" key="1">
    <citation type="journal article" date="2016" name="Nat. Commun.">
        <title>Thousands of microbial genomes shed light on interconnected biogeochemical processes in an aquifer system.</title>
        <authorList>
            <person name="Anantharaman K."/>
            <person name="Brown C.T."/>
            <person name="Hug L.A."/>
            <person name="Sharon I."/>
            <person name="Castelle C.J."/>
            <person name="Probst A.J."/>
            <person name="Thomas B.C."/>
            <person name="Singh A."/>
            <person name="Wilkins M.J."/>
            <person name="Karaoz U."/>
            <person name="Brodie E.L."/>
            <person name="Williams K.H."/>
            <person name="Hubbard S.S."/>
            <person name="Banfield J.F."/>
        </authorList>
    </citation>
    <scope>NUCLEOTIDE SEQUENCE [LARGE SCALE GENOMIC DNA]</scope>
</reference>
<protein>
    <recommendedName>
        <fullName evidence="3">Four helix bundle protein</fullName>
    </recommendedName>
</protein>
<evidence type="ECO:0000313" key="2">
    <source>
        <dbReference type="Proteomes" id="UP000179686"/>
    </source>
</evidence>
<organism evidence="1 2">
    <name type="scientific">Candidatus Nomurabacteria bacterium RIFCSPHIGHO2_02_FULL_38_15</name>
    <dbReference type="NCBI Taxonomy" id="1801752"/>
    <lineage>
        <taxon>Bacteria</taxon>
        <taxon>Candidatus Nomuraibacteriota</taxon>
    </lineage>
</organism>
<name>A0A1F6VSL6_9BACT</name>
<dbReference type="AlphaFoldDB" id="A0A1F6VSL6"/>
<evidence type="ECO:0008006" key="3">
    <source>
        <dbReference type="Google" id="ProtNLM"/>
    </source>
</evidence>
<gene>
    <name evidence="1" type="ORF">A3J61_00650</name>
</gene>
<comment type="caution">
    <text evidence="1">The sequence shown here is derived from an EMBL/GenBank/DDBJ whole genome shotgun (WGS) entry which is preliminary data.</text>
</comment>
<dbReference type="Proteomes" id="UP000179686">
    <property type="component" value="Unassembled WGS sequence"/>
</dbReference>
<accession>A0A1F6VSL6</accession>
<evidence type="ECO:0000313" key="1">
    <source>
        <dbReference type="EMBL" id="OGI72638.1"/>
    </source>
</evidence>